<reference evidence="3" key="2">
    <citation type="journal article" date="2021" name="Microorganisms">
        <title>Bacterial Dimethylsulfoniopropionate Biosynthesis in the East China Sea.</title>
        <authorList>
            <person name="Liu J."/>
            <person name="Zhang Y."/>
            <person name="Liu J."/>
            <person name="Zhong H."/>
            <person name="Williams B.T."/>
            <person name="Zheng Y."/>
            <person name="Curson A.R.J."/>
            <person name="Sun C."/>
            <person name="Sun H."/>
            <person name="Song D."/>
            <person name="Wagner Mackenzie B."/>
            <person name="Bermejo Martinez A."/>
            <person name="Todd J.D."/>
            <person name="Zhang X.H."/>
        </authorList>
    </citation>
    <scope>NUCLEOTIDE SEQUENCE</scope>
    <source>
        <strain evidence="3">AESS21</strain>
    </source>
</reference>
<evidence type="ECO:0000313" key="3">
    <source>
        <dbReference type="EMBL" id="MBS8260484.1"/>
    </source>
</evidence>
<dbReference type="Pfam" id="PF09217">
    <property type="entry name" value="EcoRII-N"/>
    <property type="match status" value="1"/>
</dbReference>
<dbReference type="Proteomes" id="UP000705379">
    <property type="component" value="Unassembled WGS sequence"/>
</dbReference>
<feature type="domain" description="HNH nuclease" evidence="2">
    <location>
        <begin position="204"/>
        <end position="258"/>
    </location>
</feature>
<dbReference type="InterPro" id="IPR015300">
    <property type="entry name" value="DNA-bd_pseudobarrel_sf"/>
</dbReference>
<feature type="domain" description="Restriction endonuclease type II EcoRII N-terminal" evidence="1">
    <location>
        <begin position="8"/>
        <end position="144"/>
    </location>
</feature>
<dbReference type="AlphaFoldDB" id="A0A944GSN2"/>
<gene>
    <name evidence="3" type="ORF">DYI23_09670</name>
</gene>
<dbReference type="InterPro" id="IPR003615">
    <property type="entry name" value="HNH_nuc"/>
</dbReference>
<evidence type="ECO:0000259" key="1">
    <source>
        <dbReference type="Pfam" id="PF09217"/>
    </source>
</evidence>
<organism evidence="3 4">
    <name type="scientific">Roseibium polysiphoniae</name>
    <dbReference type="NCBI Taxonomy" id="2571221"/>
    <lineage>
        <taxon>Bacteria</taxon>
        <taxon>Pseudomonadati</taxon>
        <taxon>Pseudomonadota</taxon>
        <taxon>Alphaproteobacteria</taxon>
        <taxon>Hyphomicrobiales</taxon>
        <taxon>Stappiaceae</taxon>
        <taxon>Roseibium</taxon>
    </lineage>
</organism>
<proteinExistence type="predicted"/>
<dbReference type="RefSeq" id="WP_213216018.1">
    <property type="nucleotide sequence ID" value="NZ_QTKU01000002.1"/>
</dbReference>
<accession>A0A944GSN2</accession>
<sequence length="310" mass="34020">MFDTPVYKILAPNDTGAARGHQAGIVIPAAIEDFFPDVIGTITGESPTADVPVAAELVVDGRSVARVETRYQYQTWGGTRSPERRLTNSLGPLRNAANPHDMVLFSRDPEKPDLMKLTLLRAGSAEYEEIIDKNPTERWGVVPGLPQPVSNRDIRNAQDAIEALNAGEFALFDNERPVLETPVRKKARNSAFRKNLIRAYGTSCMASGDLLETPDGLFNLDAAHIVPVESGGSDDVRNGLLFGKDVHWAFDKGLFSIDDDYEIIVSTFATTSVNCELVKRLDGNTLVSPVGPLIAHLDALRWHRDNRFLG</sequence>
<dbReference type="Gene3D" id="2.40.330.10">
    <property type="entry name" value="DNA-binding pseudobarrel domain"/>
    <property type="match status" value="1"/>
</dbReference>
<reference evidence="3" key="1">
    <citation type="submission" date="2018-08" db="EMBL/GenBank/DDBJ databases">
        <authorList>
            <person name="Jin W."/>
            <person name="Wang H."/>
            <person name="Yang Y."/>
            <person name="Li M."/>
            <person name="Liu J."/>
        </authorList>
    </citation>
    <scope>NUCLEOTIDE SEQUENCE</scope>
    <source>
        <strain evidence="3">AESS21</strain>
    </source>
</reference>
<dbReference type="EMBL" id="QTKU01000002">
    <property type="protein sequence ID" value="MBS8260484.1"/>
    <property type="molecule type" value="Genomic_DNA"/>
</dbReference>
<evidence type="ECO:0000313" key="4">
    <source>
        <dbReference type="Proteomes" id="UP000705379"/>
    </source>
</evidence>
<evidence type="ECO:0000259" key="2">
    <source>
        <dbReference type="Pfam" id="PF13391"/>
    </source>
</evidence>
<dbReference type="InterPro" id="IPR023372">
    <property type="entry name" value="Rest_endonuc_II_EcoRII_N"/>
</dbReference>
<dbReference type="Pfam" id="PF13391">
    <property type="entry name" value="HNH_2"/>
    <property type="match status" value="1"/>
</dbReference>
<comment type="caution">
    <text evidence="3">The sequence shown here is derived from an EMBL/GenBank/DDBJ whole genome shotgun (WGS) entry which is preliminary data.</text>
</comment>
<dbReference type="SUPFAM" id="SSF101936">
    <property type="entry name" value="DNA-binding pseudobarrel domain"/>
    <property type="match status" value="1"/>
</dbReference>
<evidence type="ECO:0008006" key="5">
    <source>
        <dbReference type="Google" id="ProtNLM"/>
    </source>
</evidence>
<protein>
    <recommendedName>
        <fullName evidence="5">Restriction endonuclease</fullName>
    </recommendedName>
</protein>
<name>A0A944GSN2_9HYPH</name>